<reference evidence="1" key="1">
    <citation type="submission" date="2006-10" db="EMBL/GenBank/DDBJ databases">
        <title>Complete sequence of Solibacter usitatus Ellin6076.</title>
        <authorList>
            <consortium name="US DOE Joint Genome Institute"/>
            <person name="Copeland A."/>
            <person name="Lucas S."/>
            <person name="Lapidus A."/>
            <person name="Barry K."/>
            <person name="Detter J.C."/>
            <person name="Glavina del Rio T."/>
            <person name="Hammon N."/>
            <person name="Israni S."/>
            <person name="Dalin E."/>
            <person name="Tice H."/>
            <person name="Pitluck S."/>
            <person name="Thompson L.S."/>
            <person name="Brettin T."/>
            <person name="Bruce D."/>
            <person name="Han C."/>
            <person name="Tapia R."/>
            <person name="Gilna P."/>
            <person name="Schmutz J."/>
            <person name="Larimer F."/>
            <person name="Land M."/>
            <person name="Hauser L."/>
            <person name="Kyrpides N."/>
            <person name="Mikhailova N."/>
            <person name="Janssen P.H."/>
            <person name="Kuske C.R."/>
            <person name="Richardson P."/>
        </authorList>
    </citation>
    <scope>NUCLEOTIDE SEQUENCE</scope>
    <source>
        <strain evidence="1">Ellin6076</strain>
    </source>
</reference>
<dbReference type="Gene3D" id="3.10.450.50">
    <property type="match status" value="1"/>
</dbReference>
<accession>Q025W6</accession>
<dbReference type="AlphaFoldDB" id="Q025W6"/>
<protein>
    <recommendedName>
        <fullName evidence="2">DUF4440 domain-containing protein</fullName>
    </recommendedName>
</protein>
<organism evidence="1">
    <name type="scientific">Solibacter usitatus (strain Ellin6076)</name>
    <dbReference type="NCBI Taxonomy" id="234267"/>
    <lineage>
        <taxon>Bacteria</taxon>
        <taxon>Pseudomonadati</taxon>
        <taxon>Acidobacteriota</taxon>
        <taxon>Terriglobia</taxon>
        <taxon>Bryobacterales</taxon>
        <taxon>Solibacteraceae</taxon>
        <taxon>Candidatus Solibacter</taxon>
    </lineage>
</organism>
<dbReference type="InterPro" id="IPR032710">
    <property type="entry name" value="NTF2-like_dom_sf"/>
</dbReference>
<evidence type="ECO:0008006" key="2">
    <source>
        <dbReference type="Google" id="ProtNLM"/>
    </source>
</evidence>
<dbReference type="SUPFAM" id="SSF54427">
    <property type="entry name" value="NTF2-like"/>
    <property type="match status" value="1"/>
</dbReference>
<dbReference type="HOGENOM" id="CLU_2119519_0_0_0"/>
<sequence length="114" mass="12635" precursor="true">MKAVVWILLAASLAHADERVDAVRKAIAAFNDLRERAGVLTADADLSPLERFGGQELSQVYFEVRSIKFLSGDVAFVDATASQFGSTIMKRARPAYFVMRKVGGEWRIAVMRMP</sequence>
<dbReference type="InParanoid" id="Q025W6"/>
<dbReference type="OrthoDB" id="129732at2"/>
<proteinExistence type="predicted"/>
<gene>
    <name evidence="1" type="ordered locus">Acid_2213</name>
</gene>
<evidence type="ECO:0000313" key="1">
    <source>
        <dbReference type="EMBL" id="ABJ83203.1"/>
    </source>
</evidence>
<dbReference type="KEGG" id="sus:Acid_2213"/>
<name>Q025W6_SOLUE</name>
<dbReference type="STRING" id="234267.Acid_2213"/>
<dbReference type="EMBL" id="CP000473">
    <property type="protein sequence ID" value="ABJ83203.1"/>
    <property type="molecule type" value="Genomic_DNA"/>
</dbReference>